<evidence type="ECO:0000256" key="1">
    <source>
        <dbReference type="ARBA" id="ARBA00006499"/>
    </source>
</evidence>
<comment type="similarity">
    <text evidence="1">Belongs to the AB hydrolase superfamily. AB hydrolase 2 family.</text>
</comment>
<evidence type="ECO:0000313" key="4">
    <source>
        <dbReference type="EMBL" id="SFN77519.1"/>
    </source>
</evidence>
<dbReference type="SUPFAM" id="SSF53474">
    <property type="entry name" value="alpha/beta-Hydrolases"/>
    <property type="match status" value="1"/>
</dbReference>
<keyword evidence="2" id="KW-0378">Hydrolase</keyword>
<gene>
    <name evidence="4" type="ORF">SAMN05660413_02529</name>
</gene>
<reference evidence="4 5" key="1">
    <citation type="submission" date="2016-10" db="EMBL/GenBank/DDBJ databases">
        <authorList>
            <person name="de Groot N.N."/>
        </authorList>
    </citation>
    <scope>NUCLEOTIDE SEQUENCE [LARGE SCALE GENOMIC DNA]</scope>
    <source>
        <strain evidence="4 5">DSM 17794</strain>
    </source>
</reference>
<dbReference type="STRING" id="287099.SAMN05660413_02529"/>
<dbReference type="InterPro" id="IPR003140">
    <property type="entry name" value="PLipase/COase/thioEstase"/>
</dbReference>
<feature type="domain" description="Phospholipase/carboxylesterase/thioesterase" evidence="3">
    <location>
        <begin position="14"/>
        <end position="197"/>
    </location>
</feature>
<dbReference type="PANTHER" id="PTHR10655:SF17">
    <property type="entry name" value="LYSOPHOSPHOLIPASE-LIKE PROTEIN 1"/>
    <property type="match status" value="1"/>
</dbReference>
<protein>
    <submittedName>
        <fullName evidence="4">Phospholipase/carboxylesterase</fullName>
    </submittedName>
</protein>
<organism evidence="4 5">
    <name type="scientific">Salegentibacter flavus</name>
    <dbReference type="NCBI Taxonomy" id="287099"/>
    <lineage>
        <taxon>Bacteria</taxon>
        <taxon>Pseudomonadati</taxon>
        <taxon>Bacteroidota</taxon>
        <taxon>Flavobacteriia</taxon>
        <taxon>Flavobacteriales</taxon>
        <taxon>Flavobacteriaceae</taxon>
        <taxon>Salegentibacter</taxon>
    </lineage>
</organism>
<dbReference type="GO" id="GO:0016787">
    <property type="term" value="F:hydrolase activity"/>
    <property type="evidence" value="ECO:0007669"/>
    <property type="project" value="UniProtKB-KW"/>
</dbReference>
<dbReference type="Gene3D" id="3.40.50.1820">
    <property type="entry name" value="alpha/beta hydrolase"/>
    <property type="match status" value="1"/>
</dbReference>
<evidence type="ECO:0000259" key="3">
    <source>
        <dbReference type="Pfam" id="PF02230"/>
    </source>
</evidence>
<sequence length="207" mass="22986">MHKKELHTAGKDLEKAKKVLVLLHGRGATTKDILGLESHLPLEDFALIAPQATNQTWYPYSFLAPINENEPWLSSALELLRDIIEDLLEKGFDSRDIYLLGFSQGACLCLEFAARNARRYGGIAAFTGGLIGETLDPENYSGDFETTPIFIGTGDPDSHVPVGRVKRSAEILNNMNADVSVKIYENRPHTISENELELTGELIFNQK</sequence>
<dbReference type="OrthoDB" id="9801763at2"/>
<name>A0A1I5BS25_9FLAO</name>
<keyword evidence="5" id="KW-1185">Reference proteome</keyword>
<dbReference type="PANTHER" id="PTHR10655">
    <property type="entry name" value="LYSOPHOSPHOLIPASE-RELATED"/>
    <property type="match status" value="1"/>
</dbReference>
<proteinExistence type="inferred from homology"/>
<accession>A0A1I5BS25</accession>
<dbReference type="InterPro" id="IPR050565">
    <property type="entry name" value="LYPA1-2/EST-like"/>
</dbReference>
<dbReference type="InterPro" id="IPR029058">
    <property type="entry name" value="AB_hydrolase_fold"/>
</dbReference>
<evidence type="ECO:0000256" key="2">
    <source>
        <dbReference type="ARBA" id="ARBA00022801"/>
    </source>
</evidence>
<dbReference type="Proteomes" id="UP000199153">
    <property type="component" value="Unassembled WGS sequence"/>
</dbReference>
<dbReference type="Pfam" id="PF02230">
    <property type="entry name" value="Abhydrolase_2"/>
    <property type="match status" value="1"/>
</dbReference>
<evidence type="ECO:0000313" key="5">
    <source>
        <dbReference type="Proteomes" id="UP000199153"/>
    </source>
</evidence>
<dbReference type="AlphaFoldDB" id="A0A1I5BS25"/>
<dbReference type="RefSeq" id="WP_093410308.1">
    <property type="nucleotide sequence ID" value="NZ_FOVL01000016.1"/>
</dbReference>
<dbReference type="EMBL" id="FOVL01000016">
    <property type="protein sequence ID" value="SFN77519.1"/>
    <property type="molecule type" value="Genomic_DNA"/>
</dbReference>